<dbReference type="RefSeq" id="WP_249697764.1">
    <property type="nucleotide sequence ID" value="NZ_JAMFLX010000003.1"/>
</dbReference>
<dbReference type="EMBL" id="JAMFLX010000003">
    <property type="protein sequence ID" value="MCL6268933.1"/>
    <property type="molecule type" value="Genomic_DNA"/>
</dbReference>
<sequence>MANTITTAERREVIIRQVRQYRHVRVEDLPDRFHVSTVTIRSDMNYLNDKGLIIRSRGGATIPEIFSRELPLRDKNFLNNEKKEALARKAATLVCDGKSLIMDSGTTTERPARYLTDKHNLVVMTNGLNVANELARHPNIEVRMTGF</sequence>
<dbReference type="Pfam" id="PF00455">
    <property type="entry name" value="DeoRC"/>
    <property type="match status" value="1"/>
</dbReference>
<dbReference type="InterPro" id="IPR037171">
    <property type="entry name" value="NagB/RpiA_transferase-like"/>
</dbReference>
<accession>A0ABT0PEG4</accession>
<keyword evidence="2" id="KW-0804">Transcription</keyword>
<organism evidence="4 5">
    <name type="scientific">Parendozoicomonas callyspongiae</name>
    <dbReference type="NCBI Taxonomy" id="2942213"/>
    <lineage>
        <taxon>Bacteria</taxon>
        <taxon>Pseudomonadati</taxon>
        <taxon>Pseudomonadota</taxon>
        <taxon>Gammaproteobacteria</taxon>
        <taxon>Oceanospirillales</taxon>
        <taxon>Endozoicomonadaceae</taxon>
        <taxon>Parendozoicomonas</taxon>
    </lineage>
</organism>
<reference evidence="4 5" key="1">
    <citation type="submission" date="2022-05" db="EMBL/GenBank/DDBJ databases">
        <authorList>
            <person name="Park J.-S."/>
        </authorList>
    </citation>
    <scope>NUCLEOTIDE SEQUENCE [LARGE SCALE GENOMIC DNA]</scope>
    <source>
        <strain evidence="4 5">2012CJ34-2</strain>
    </source>
</reference>
<evidence type="ECO:0000313" key="5">
    <source>
        <dbReference type="Proteomes" id="UP001203338"/>
    </source>
</evidence>
<proteinExistence type="predicted"/>
<keyword evidence="4" id="KW-0238">DNA-binding</keyword>
<dbReference type="Pfam" id="PF08220">
    <property type="entry name" value="HTH_DeoR"/>
    <property type="match status" value="1"/>
</dbReference>
<dbReference type="SUPFAM" id="SSF100950">
    <property type="entry name" value="NagB/RpiA/CoA transferase-like"/>
    <property type="match status" value="1"/>
</dbReference>
<feature type="domain" description="HTH deoR-type" evidence="3">
    <location>
        <begin position="7"/>
        <end position="62"/>
    </location>
</feature>
<protein>
    <submittedName>
        <fullName evidence="4">DeoR/GlpR family DNA-binding transcription regulator</fullName>
    </submittedName>
</protein>
<evidence type="ECO:0000256" key="2">
    <source>
        <dbReference type="ARBA" id="ARBA00023163"/>
    </source>
</evidence>
<dbReference type="Proteomes" id="UP001203338">
    <property type="component" value="Unassembled WGS sequence"/>
</dbReference>
<dbReference type="SUPFAM" id="SSF46785">
    <property type="entry name" value="Winged helix' DNA-binding domain"/>
    <property type="match status" value="1"/>
</dbReference>
<dbReference type="InterPro" id="IPR050313">
    <property type="entry name" value="Carb_Metab_HTH_regulators"/>
</dbReference>
<evidence type="ECO:0000313" key="4">
    <source>
        <dbReference type="EMBL" id="MCL6268933.1"/>
    </source>
</evidence>
<dbReference type="PROSITE" id="PS51000">
    <property type="entry name" value="HTH_DEOR_2"/>
    <property type="match status" value="1"/>
</dbReference>
<comment type="caution">
    <text evidence="4">The sequence shown here is derived from an EMBL/GenBank/DDBJ whole genome shotgun (WGS) entry which is preliminary data.</text>
</comment>
<name>A0ABT0PEG4_9GAMM</name>
<dbReference type="PANTHER" id="PTHR30363">
    <property type="entry name" value="HTH-TYPE TRANSCRIPTIONAL REGULATOR SRLR-RELATED"/>
    <property type="match status" value="1"/>
</dbReference>
<dbReference type="GO" id="GO:0003677">
    <property type="term" value="F:DNA binding"/>
    <property type="evidence" value="ECO:0007669"/>
    <property type="project" value="UniProtKB-KW"/>
</dbReference>
<dbReference type="InterPro" id="IPR036390">
    <property type="entry name" value="WH_DNA-bd_sf"/>
</dbReference>
<dbReference type="PRINTS" id="PR00037">
    <property type="entry name" value="HTHLACR"/>
</dbReference>
<dbReference type="SMART" id="SM00420">
    <property type="entry name" value="HTH_DEOR"/>
    <property type="match status" value="1"/>
</dbReference>
<evidence type="ECO:0000256" key="1">
    <source>
        <dbReference type="ARBA" id="ARBA00023015"/>
    </source>
</evidence>
<dbReference type="Gene3D" id="1.10.10.10">
    <property type="entry name" value="Winged helix-like DNA-binding domain superfamily/Winged helix DNA-binding domain"/>
    <property type="match status" value="1"/>
</dbReference>
<dbReference type="InterPro" id="IPR014036">
    <property type="entry name" value="DeoR-like_C"/>
</dbReference>
<gene>
    <name evidence="4" type="ORF">M3P05_03070</name>
</gene>
<dbReference type="InterPro" id="IPR001034">
    <property type="entry name" value="DeoR_HTH"/>
</dbReference>
<dbReference type="InterPro" id="IPR036388">
    <property type="entry name" value="WH-like_DNA-bd_sf"/>
</dbReference>
<keyword evidence="5" id="KW-1185">Reference proteome</keyword>
<keyword evidence="1" id="KW-0805">Transcription regulation</keyword>
<evidence type="ECO:0000259" key="3">
    <source>
        <dbReference type="PROSITE" id="PS51000"/>
    </source>
</evidence>
<dbReference type="PANTHER" id="PTHR30363:SF44">
    <property type="entry name" value="AGA OPERON TRANSCRIPTIONAL REPRESSOR-RELATED"/>
    <property type="match status" value="1"/>
</dbReference>